<comment type="caution">
    <text evidence="2">The sequence shown here is derived from an EMBL/GenBank/DDBJ whole genome shotgun (WGS) entry which is preliminary data.</text>
</comment>
<organism evidence="2 3">
    <name type="scientific">Heracleum sosnowskyi</name>
    <dbReference type="NCBI Taxonomy" id="360622"/>
    <lineage>
        <taxon>Eukaryota</taxon>
        <taxon>Viridiplantae</taxon>
        <taxon>Streptophyta</taxon>
        <taxon>Embryophyta</taxon>
        <taxon>Tracheophyta</taxon>
        <taxon>Spermatophyta</taxon>
        <taxon>Magnoliopsida</taxon>
        <taxon>eudicotyledons</taxon>
        <taxon>Gunneridae</taxon>
        <taxon>Pentapetalae</taxon>
        <taxon>asterids</taxon>
        <taxon>campanulids</taxon>
        <taxon>Apiales</taxon>
        <taxon>Apiaceae</taxon>
        <taxon>Apioideae</taxon>
        <taxon>apioid superclade</taxon>
        <taxon>Tordylieae</taxon>
        <taxon>Tordyliinae</taxon>
        <taxon>Heracleum</taxon>
    </lineage>
</organism>
<reference evidence="2" key="2">
    <citation type="submission" date="2023-05" db="EMBL/GenBank/DDBJ databases">
        <authorList>
            <person name="Schelkunov M.I."/>
        </authorList>
    </citation>
    <scope>NUCLEOTIDE SEQUENCE</scope>
    <source>
        <strain evidence="2">Hsosn_3</strain>
        <tissue evidence="2">Leaf</tissue>
    </source>
</reference>
<sequence>MTSRRVTLFLLLVVVACFVHQGIASLSDADGKVDETQMVYDKDEQLDLEVTEEPMIPISDQFFLHKINWWDGLDADEIEAFNLKFAEFEAKFKKAWHSVDKFCLLLNHHSFTLSLDEKEDEHSLFDPLFTPFACPRIRY</sequence>
<reference evidence="2" key="1">
    <citation type="submission" date="2023-02" db="EMBL/GenBank/DDBJ databases">
        <title>Genome of toxic invasive species Heracleum sosnowskyi carries increased number of genes despite the absence of recent whole-genome duplications.</title>
        <authorList>
            <person name="Schelkunov M."/>
            <person name="Shtratnikova V."/>
            <person name="Makarenko M."/>
            <person name="Klepikova A."/>
            <person name="Omelchenko D."/>
            <person name="Novikova G."/>
            <person name="Obukhova E."/>
            <person name="Bogdanov V."/>
            <person name="Penin A."/>
            <person name="Logacheva M."/>
        </authorList>
    </citation>
    <scope>NUCLEOTIDE SEQUENCE</scope>
    <source>
        <strain evidence="2">Hsosn_3</strain>
        <tissue evidence="2">Leaf</tissue>
    </source>
</reference>
<gene>
    <name evidence="2" type="ORF">POM88_019404</name>
</gene>
<evidence type="ECO:0000313" key="3">
    <source>
        <dbReference type="Proteomes" id="UP001237642"/>
    </source>
</evidence>
<proteinExistence type="predicted"/>
<dbReference type="Proteomes" id="UP001237642">
    <property type="component" value="Unassembled WGS sequence"/>
</dbReference>
<feature type="signal peptide" evidence="1">
    <location>
        <begin position="1"/>
        <end position="24"/>
    </location>
</feature>
<dbReference type="AlphaFoldDB" id="A0AAD8I9M9"/>
<keyword evidence="1" id="KW-0732">Signal</keyword>
<dbReference type="PROSITE" id="PS51257">
    <property type="entry name" value="PROKAR_LIPOPROTEIN"/>
    <property type="match status" value="1"/>
</dbReference>
<dbReference type="EMBL" id="JAUIZM010000005">
    <property type="protein sequence ID" value="KAK1381669.1"/>
    <property type="molecule type" value="Genomic_DNA"/>
</dbReference>
<keyword evidence="3" id="KW-1185">Reference proteome</keyword>
<feature type="chain" id="PRO_5042249726" evidence="1">
    <location>
        <begin position="25"/>
        <end position="139"/>
    </location>
</feature>
<accession>A0AAD8I9M9</accession>
<evidence type="ECO:0000313" key="2">
    <source>
        <dbReference type="EMBL" id="KAK1381669.1"/>
    </source>
</evidence>
<evidence type="ECO:0000256" key="1">
    <source>
        <dbReference type="SAM" id="SignalP"/>
    </source>
</evidence>
<name>A0AAD8I9M9_9APIA</name>
<protein>
    <submittedName>
        <fullName evidence="2">Uncharacterized protein</fullName>
    </submittedName>
</protein>